<dbReference type="CDD" id="cd00118">
    <property type="entry name" value="LysM"/>
    <property type="match status" value="1"/>
</dbReference>
<dbReference type="Gene3D" id="3.10.350.10">
    <property type="entry name" value="LysM domain"/>
    <property type="match status" value="2"/>
</dbReference>
<dbReference type="InterPro" id="IPR036779">
    <property type="entry name" value="LysM_dom_sf"/>
</dbReference>
<sequence length="417" mass="43111">MPTTNILYITTIIIIIILFTTTPTTSKSTIEPCSTTDSCTALLSYTLYTDLKVSELASLFQIDPFNLLSANSIDISSPDVVSHILPSQLFLNIPITCSCVDGIRKSVSTHYKTRPSDTLSNIADAVYGGLVSADQIKEANEIDDPTVLDVGMSLVVPLPCACFNGTDNNMPAVYLSYVVKDVDTLAGIAARYKTTVTDLMGVNALGNAAVEDGDILAVPLSACASNFPRYASDYGLSVPNGGYAITAGHCVECSCTPGSRLYCQPASLSVSCSSMQCKGTNLMLGNVTVQQSSAGCNVTSCGYGGFVNGSIITTLSSSLQPRCPGPQQVPPVIAPPTMVTPDMGLAPAPSPFQLGGAPIGGLPGSVVPSTSSSIAFPPAANGPSGSISGACTLVNPISSFSLVMVLVLFLGLVFPFL</sequence>
<dbReference type="InterPro" id="IPR018392">
    <property type="entry name" value="LysM"/>
</dbReference>
<dbReference type="SMART" id="SM00257">
    <property type="entry name" value="LysM"/>
    <property type="match status" value="2"/>
</dbReference>
<proteinExistence type="predicted"/>
<feature type="domain" description="LysM" evidence="2">
    <location>
        <begin position="109"/>
        <end position="156"/>
    </location>
</feature>
<gene>
    <name evidence="3" type="ORF">M8C21_032125</name>
</gene>
<keyword evidence="1" id="KW-0472">Membrane</keyword>
<reference evidence="3" key="1">
    <citation type="submission" date="2022-06" db="EMBL/GenBank/DDBJ databases">
        <title>Uncovering the hologenomic basis of an extraordinary plant invasion.</title>
        <authorList>
            <person name="Bieker V.C."/>
            <person name="Martin M.D."/>
            <person name="Gilbert T."/>
            <person name="Hodgins K."/>
            <person name="Battlay P."/>
            <person name="Petersen B."/>
            <person name="Wilson J."/>
        </authorList>
    </citation>
    <scope>NUCLEOTIDE SEQUENCE</scope>
    <source>
        <strain evidence="3">AA19_3_7</strain>
        <tissue evidence="3">Leaf</tissue>
    </source>
</reference>
<dbReference type="EMBL" id="JAMZMK010009661">
    <property type="protein sequence ID" value="KAI7734706.1"/>
    <property type="molecule type" value="Genomic_DNA"/>
</dbReference>
<evidence type="ECO:0000313" key="4">
    <source>
        <dbReference type="Proteomes" id="UP001206925"/>
    </source>
</evidence>
<accession>A0AAD5C639</accession>
<feature type="transmembrane region" description="Helical" evidence="1">
    <location>
        <begin position="397"/>
        <end position="416"/>
    </location>
</feature>
<comment type="caution">
    <text evidence="3">The sequence shown here is derived from an EMBL/GenBank/DDBJ whole genome shotgun (WGS) entry which is preliminary data.</text>
</comment>
<dbReference type="Proteomes" id="UP001206925">
    <property type="component" value="Unassembled WGS sequence"/>
</dbReference>
<feature type="domain" description="LysM" evidence="2">
    <location>
        <begin position="175"/>
        <end position="218"/>
    </location>
</feature>
<dbReference type="AlphaFoldDB" id="A0AAD5C639"/>
<dbReference type="SUPFAM" id="SSF54106">
    <property type="entry name" value="LysM domain"/>
    <property type="match status" value="1"/>
</dbReference>
<dbReference type="PROSITE" id="PS51782">
    <property type="entry name" value="LYSM"/>
    <property type="match status" value="2"/>
</dbReference>
<keyword evidence="1" id="KW-1133">Transmembrane helix</keyword>
<name>A0AAD5C639_AMBAR</name>
<dbReference type="Pfam" id="PF01476">
    <property type="entry name" value="LysM"/>
    <property type="match status" value="2"/>
</dbReference>
<feature type="transmembrane region" description="Helical" evidence="1">
    <location>
        <begin position="7"/>
        <end position="25"/>
    </location>
</feature>
<dbReference type="PANTHER" id="PTHR33734:SF35">
    <property type="entry name" value="LYSM DOMAIN-CONTAINING GPI-ANCHORED PROTEIN 1"/>
    <property type="match status" value="1"/>
</dbReference>
<protein>
    <recommendedName>
        <fullName evidence="2">LysM domain-containing protein</fullName>
    </recommendedName>
</protein>
<evidence type="ECO:0000313" key="3">
    <source>
        <dbReference type="EMBL" id="KAI7734706.1"/>
    </source>
</evidence>
<evidence type="ECO:0000259" key="2">
    <source>
        <dbReference type="PROSITE" id="PS51782"/>
    </source>
</evidence>
<dbReference type="PANTHER" id="PTHR33734">
    <property type="entry name" value="LYSM DOMAIN-CONTAINING GPI-ANCHORED PROTEIN 2"/>
    <property type="match status" value="1"/>
</dbReference>
<keyword evidence="1" id="KW-0812">Transmembrane</keyword>
<organism evidence="3 4">
    <name type="scientific">Ambrosia artemisiifolia</name>
    <name type="common">Common ragweed</name>
    <dbReference type="NCBI Taxonomy" id="4212"/>
    <lineage>
        <taxon>Eukaryota</taxon>
        <taxon>Viridiplantae</taxon>
        <taxon>Streptophyta</taxon>
        <taxon>Embryophyta</taxon>
        <taxon>Tracheophyta</taxon>
        <taxon>Spermatophyta</taxon>
        <taxon>Magnoliopsida</taxon>
        <taxon>eudicotyledons</taxon>
        <taxon>Gunneridae</taxon>
        <taxon>Pentapetalae</taxon>
        <taxon>asterids</taxon>
        <taxon>campanulids</taxon>
        <taxon>Asterales</taxon>
        <taxon>Asteraceae</taxon>
        <taxon>Asteroideae</taxon>
        <taxon>Heliantheae alliance</taxon>
        <taxon>Heliantheae</taxon>
        <taxon>Ambrosia</taxon>
    </lineage>
</organism>
<keyword evidence="4" id="KW-1185">Reference proteome</keyword>
<evidence type="ECO:0000256" key="1">
    <source>
        <dbReference type="SAM" id="Phobius"/>
    </source>
</evidence>